<dbReference type="SUPFAM" id="SSF50685">
    <property type="entry name" value="Barwin-like endoglucanases"/>
    <property type="match status" value="1"/>
</dbReference>
<feature type="chain" id="PRO_5022244442" evidence="2">
    <location>
        <begin position="20"/>
        <end position="115"/>
    </location>
</feature>
<dbReference type="Gene3D" id="2.40.40.10">
    <property type="entry name" value="RlpA-like domain"/>
    <property type="match status" value="1"/>
</dbReference>
<comment type="caution">
    <text evidence="4">The sequence shown here is derived from an EMBL/GenBank/DDBJ whole genome shotgun (WGS) entry which is preliminary data.</text>
</comment>
<dbReference type="Proteomes" id="UP000320762">
    <property type="component" value="Unassembled WGS sequence"/>
</dbReference>
<evidence type="ECO:0000313" key="4">
    <source>
        <dbReference type="EMBL" id="TRM63070.1"/>
    </source>
</evidence>
<keyword evidence="1 2" id="KW-0732">Signal</keyword>
<dbReference type="STRING" id="97359.A0A550CE45"/>
<dbReference type="OrthoDB" id="623670at2759"/>
<dbReference type="InterPro" id="IPR051477">
    <property type="entry name" value="Expansin_CellWall"/>
</dbReference>
<dbReference type="AlphaFoldDB" id="A0A550CE45"/>
<dbReference type="PANTHER" id="PTHR31836">
    <property type="match status" value="1"/>
</dbReference>
<proteinExistence type="predicted"/>
<evidence type="ECO:0000256" key="2">
    <source>
        <dbReference type="SAM" id="SignalP"/>
    </source>
</evidence>
<organism evidence="4 5">
    <name type="scientific">Schizophyllum amplum</name>
    <dbReference type="NCBI Taxonomy" id="97359"/>
    <lineage>
        <taxon>Eukaryota</taxon>
        <taxon>Fungi</taxon>
        <taxon>Dikarya</taxon>
        <taxon>Basidiomycota</taxon>
        <taxon>Agaricomycotina</taxon>
        <taxon>Agaricomycetes</taxon>
        <taxon>Agaricomycetidae</taxon>
        <taxon>Agaricales</taxon>
        <taxon>Schizophyllaceae</taxon>
        <taxon>Schizophyllum</taxon>
    </lineage>
</organism>
<evidence type="ECO:0000256" key="1">
    <source>
        <dbReference type="ARBA" id="ARBA00022729"/>
    </source>
</evidence>
<protein>
    <submittedName>
        <fullName evidence="4">RlpA-like double-psi beta-barrel-protein domain-containing protein-containing protein</fullName>
    </submittedName>
</protein>
<sequence>MPVFTPLLAALSAASAVNAYNGAATWYYTETGNRGACGAYSKNSDPVVALPYSVWQNGAHCWQHIGIWYGNRWVDATVVDLCPSCEGYHIDLSPGAFTKLANQDAGLIQVSWDFE</sequence>
<evidence type="ECO:0000259" key="3">
    <source>
        <dbReference type="Pfam" id="PF03330"/>
    </source>
</evidence>
<dbReference type="InterPro" id="IPR036908">
    <property type="entry name" value="RlpA-like_sf"/>
</dbReference>
<dbReference type="CDD" id="cd22191">
    <property type="entry name" value="DPBB_RlpA_EXP_N-like"/>
    <property type="match status" value="1"/>
</dbReference>
<feature type="domain" description="RlpA-like protein double-psi beta-barrel" evidence="3">
    <location>
        <begin position="21"/>
        <end position="111"/>
    </location>
</feature>
<reference evidence="4 5" key="1">
    <citation type="journal article" date="2019" name="New Phytol.">
        <title>Comparative genomics reveals unique wood-decay strategies and fruiting body development in the Schizophyllaceae.</title>
        <authorList>
            <person name="Almasi E."/>
            <person name="Sahu N."/>
            <person name="Krizsan K."/>
            <person name="Balint B."/>
            <person name="Kovacs G.M."/>
            <person name="Kiss B."/>
            <person name="Cseklye J."/>
            <person name="Drula E."/>
            <person name="Henrissat B."/>
            <person name="Nagy I."/>
            <person name="Chovatia M."/>
            <person name="Adam C."/>
            <person name="LaButti K."/>
            <person name="Lipzen A."/>
            <person name="Riley R."/>
            <person name="Grigoriev I.V."/>
            <person name="Nagy L.G."/>
        </authorList>
    </citation>
    <scope>NUCLEOTIDE SEQUENCE [LARGE SCALE GENOMIC DNA]</scope>
    <source>
        <strain evidence="4 5">NL-1724</strain>
    </source>
</reference>
<keyword evidence="5" id="KW-1185">Reference proteome</keyword>
<name>A0A550CE45_9AGAR</name>
<gene>
    <name evidence="4" type="ORF">BD626DRAFT_569133</name>
</gene>
<accession>A0A550CE45</accession>
<dbReference type="PANTHER" id="PTHR31836:SF28">
    <property type="entry name" value="SRCR DOMAIN-CONTAINING PROTEIN-RELATED"/>
    <property type="match status" value="1"/>
</dbReference>
<dbReference type="EMBL" id="VDMD01000010">
    <property type="protein sequence ID" value="TRM63070.1"/>
    <property type="molecule type" value="Genomic_DNA"/>
</dbReference>
<evidence type="ECO:0000313" key="5">
    <source>
        <dbReference type="Proteomes" id="UP000320762"/>
    </source>
</evidence>
<feature type="signal peptide" evidence="2">
    <location>
        <begin position="1"/>
        <end position="19"/>
    </location>
</feature>
<dbReference type="InterPro" id="IPR009009">
    <property type="entry name" value="RlpA-like_DPBB"/>
</dbReference>
<dbReference type="Pfam" id="PF03330">
    <property type="entry name" value="DPBB_1"/>
    <property type="match status" value="1"/>
</dbReference>